<keyword evidence="2" id="KW-0812">Transmembrane</keyword>
<organism evidence="4 5">
    <name type="scientific">Canibacter oris</name>
    <dbReference type="NCBI Taxonomy" id="1365628"/>
    <lineage>
        <taxon>Bacteria</taxon>
        <taxon>Bacillati</taxon>
        <taxon>Actinomycetota</taxon>
        <taxon>Actinomycetes</taxon>
        <taxon>Micrococcales</taxon>
        <taxon>Microbacteriaceae</taxon>
        <taxon>Canibacter</taxon>
    </lineage>
</organism>
<evidence type="ECO:0000259" key="3">
    <source>
        <dbReference type="Pfam" id="PF26366"/>
    </source>
</evidence>
<dbReference type="EMBL" id="JACIFD010000001">
    <property type="protein sequence ID" value="MBB4070773.1"/>
    <property type="molecule type" value="Genomic_DNA"/>
</dbReference>
<feature type="region of interest" description="Disordered" evidence="1">
    <location>
        <begin position="272"/>
        <end position="291"/>
    </location>
</feature>
<name>A0A840DGE4_9MICO</name>
<dbReference type="AlphaFoldDB" id="A0A840DGE4"/>
<evidence type="ECO:0000313" key="5">
    <source>
        <dbReference type="Proteomes" id="UP000571183"/>
    </source>
</evidence>
<evidence type="ECO:0000256" key="1">
    <source>
        <dbReference type="SAM" id="MobiDB-lite"/>
    </source>
</evidence>
<sequence length="652" mass="68621">MRYFLALGSLVLGIVLLIFGAGQRAFLAGQHDIHMEGSLPAANYVVLEGAELSKIPGTQRFDFGKQDATVVIGNTVDVRAWVAVSGHTPVQIDAENRAFVAGQASAADAEVTLPEQAVQLSDSDLWSFVAASDGDKTLNFETTVQPWQAVLVAQNADTAASAFSVHWHETYNTPWAGPLLSAGALFTLCGLVLYILFVDRDRRGLGPQRGKRGPLPGIRGSFKRKAKVDPIYQNSGAVAAAEDAVATTETPTADTVSETGAIDTVETDANTGAEAAGEPEATAAADEPKGAAKMQANKPAAARRRLAAVVALPLVTGLTLAGCSAEYWPQFGADDKPNAVDGVRVPTVSETQLSKIIEDVVSVAYEADTKTDAKLLESRFTEDAIKQREANYKIKAAVAEYPVKLPFLRYERLGYELVQQTEGWPRTVFVTLAAADTAEGVTAGTAGADSGAIGVLLQQASPFENFKAARVLTLRGALPEASPTEEGTAVLDNKLQTLQLSPENLGTIYAQMLAQGSAAVPQAELFNTTGDPVLSSGGNAWVEAEQARTAGQEASASYSVEAQVEGNALALSTGTGGAIVFTTVLENRTVQAGDNSEITVSNVVKAISGLDGKKKKVVQQVQHQLVFFVPRAEANEKIQLLGSSSEIIGAHE</sequence>
<evidence type="ECO:0000256" key="2">
    <source>
        <dbReference type="SAM" id="Phobius"/>
    </source>
</evidence>
<keyword evidence="5" id="KW-1185">Reference proteome</keyword>
<dbReference type="RefSeq" id="WP_183304076.1">
    <property type="nucleotide sequence ID" value="NZ_JACIFD010000001.1"/>
</dbReference>
<proteinExistence type="predicted"/>
<dbReference type="Pfam" id="PF26366">
    <property type="entry name" value="DUF8094"/>
    <property type="match status" value="1"/>
</dbReference>
<accession>A0A840DGE4</accession>
<feature type="domain" description="DUF8094" evidence="3">
    <location>
        <begin position="345"/>
        <end position="651"/>
    </location>
</feature>
<feature type="transmembrane region" description="Helical" evidence="2">
    <location>
        <begin position="175"/>
        <end position="197"/>
    </location>
</feature>
<evidence type="ECO:0000313" key="4">
    <source>
        <dbReference type="EMBL" id="MBB4070773.1"/>
    </source>
</evidence>
<gene>
    <name evidence="4" type="ORF">F5897_000049</name>
</gene>
<comment type="caution">
    <text evidence="4">The sequence shown here is derived from an EMBL/GenBank/DDBJ whole genome shotgun (WGS) entry which is preliminary data.</text>
</comment>
<keyword evidence="2" id="KW-0472">Membrane</keyword>
<reference evidence="4" key="1">
    <citation type="submission" date="2020-08" db="EMBL/GenBank/DDBJ databases">
        <title>Sequencing the genomes of 1000 actinobacteria strains.</title>
        <authorList>
            <person name="Klenk H.-P."/>
        </authorList>
    </citation>
    <scope>NUCLEOTIDE SEQUENCE [LARGE SCALE GENOMIC DNA]</scope>
    <source>
        <strain evidence="4">DSM 27064</strain>
    </source>
</reference>
<dbReference type="InterPro" id="IPR058407">
    <property type="entry name" value="DUF8094"/>
</dbReference>
<dbReference type="Proteomes" id="UP000571183">
    <property type="component" value="Unassembled WGS sequence"/>
</dbReference>
<keyword evidence="2" id="KW-1133">Transmembrane helix</keyword>
<feature type="transmembrane region" description="Helical" evidence="2">
    <location>
        <begin position="306"/>
        <end position="328"/>
    </location>
</feature>
<protein>
    <recommendedName>
        <fullName evidence="3">DUF8094 domain-containing protein</fullName>
    </recommendedName>
</protein>